<dbReference type="Proteomes" id="UP000070456">
    <property type="component" value="Unassembled WGS sequence"/>
</dbReference>
<proteinExistence type="predicted"/>
<evidence type="ECO:0000313" key="3">
    <source>
        <dbReference type="Proteomes" id="UP000070456"/>
    </source>
</evidence>
<feature type="domain" description="Helix-turn-helix" evidence="1">
    <location>
        <begin position="13"/>
        <end position="53"/>
    </location>
</feature>
<dbReference type="Pfam" id="PF12728">
    <property type="entry name" value="HTH_17"/>
    <property type="match status" value="1"/>
</dbReference>
<sequence>MANNQVIKQESKFYKAADVAEILGVSETTAYRIIRSLNEELKKQGKIVVAGKISKRFFEEKVVI</sequence>
<keyword evidence="3" id="KW-1185">Reference proteome</keyword>
<dbReference type="AlphaFoldDB" id="A0A140L4X7"/>
<evidence type="ECO:0000259" key="1">
    <source>
        <dbReference type="Pfam" id="PF12728"/>
    </source>
</evidence>
<gene>
    <name evidence="2" type="primary">xis</name>
    <name evidence="2" type="ORF">AN619_15980</name>
</gene>
<organism evidence="2 3">
    <name type="scientific">Thermotalea metallivorans</name>
    <dbReference type="NCBI Taxonomy" id="520762"/>
    <lineage>
        <taxon>Bacteria</taxon>
        <taxon>Bacillati</taxon>
        <taxon>Bacillota</taxon>
        <taxon>Clostridia</taxon>
        <taxon>Peptostreptococcales</taxon>
        <taxon>Thermotaleaceae</taxon>
        <taxon>Thermotalea</taxon>
    </lineage>
</organism>
<dbReference type="RefSeq" id="WP_068556196.1">
    <property type="nucleotide sequence ID" value="NZ_LOEE01000032.1"/>
</dbReference>
<evidence type="ECO:0000313" key="2">
    <source>
        <dbReference type="EMBL" id="KXG75602.1"/>
    </source>
</evidence>
<reference evidence="2 3" key="1">
    <citation type="submission" date="2015-12" db="EMBL/GenBank/DDBJ databases">
        <title>Draft genome sequence of the thermoanaerobe Thermotalea metallivorans, an isolate from the runoff channel of the Great Artesian Basin, Australia.</title>
        <authorList>
            <person name="Patel B.K."/>
        </authorList>
    </citation>
    <scope>NUCLEOTIDE SEQUENCE [LARGE SCALE GENOMIC DNA]</scope>
    <source>
        <strain evidence="2 3">B2-1</strain>
    </source>
</reference>
<dbReference type="InterPro" id="IPR041657">
    <property type="entry name" value="HTH_17"/>
</dbReference>
<dbReference type="STRING" id="520762.AN619_15980"/>
<accession>A0A140L4X7</accession>
<dbReference type="EMBL" id="LOEE01000032">
    <property type="protein sequence ID" value="KXG75602.1"/>
    <property type="molecule type" value="Genomic_DNA"/>
</dbReference>
<dbReference type="OrthoDB" id="3174733at2"/>
<comment type="caution">
    <text evidence="2">The sequence shown here is derived from an EMBL/GenBank/DDBJ whole genome shotgun (WGS) entry which is preliminary data.</text>
</comment>
<name>A0A140L4X7_9FIRM</name>
<protein>
    <submittedName>
        <fullName evidence="2">ICEBs1 excisionase</fullName>
    </submittedName>
</protein>